<evidence type="ECO:0000256" key="1">
    <source>
        <dbReference type="SAM" id="MobiDB-lite"/>
    </source>
</evidence>
<dbReference type="EMBL" id="WTYS01000001">
    <property type="protein sequence ID" value="MXO55826.1"/>
    <property type="molecule type" value="Genomic_DNA"/>
</dbReference>
<name>A0A6I4SKY5_9SPHN</name>
<dbReference type="Proteomes" id="UP000468943">
    <property type="component" value="Unassembled WGS sequence"/>
</dbReference>
<gene>
    <name evidence="3" type="ORF">GRI36_02920</name>
</gene>
<dbReference type="AlphaFoldDB" id="A0A6I4SKY5"/>
<feature type="region of interest" description="Disordered" evidence="1">
    <location>
        <begin position="1"/>
        <end position="23"/>
    </location>
</feature>
<keyword evidence="4" id="KW-1185">Reference proteome</keyword>
<proteinExistence type="predicted"/>
<evidence type="ECO:0000313" key="4">
    <source>
        <dbReference type="Proteomes" id="UP000468943"/>
    </source>
</evidence>
<comment type="caution">
    <text evidence="3">The sequence shown here is derived from an EMBL/GenBank/DDBJ whole genome shotgun (WGS) entry which is preliminary data.</text>
</comment>
<dbReference type="RefSeq" id="WP_160597104.1">
    <property type="nucleotide sequence ID" value="NZ_WTYS01000001.1"/>
</dbReference>
<dbReference type="InterPro" id="IPR025420">
    <property type="entry name" value="DUF4143"/>
</dbReference>
<dbReference type="Pfam" id="PF13635">
    <property type="entry name" value="DUF4143"/>
    <property type="match status" value="1"/>
</dbReference>
<feature type="domain" description="DUF4143" evidence="2">
    <location>
        <begin position="152"/>
        <end position="236"/>
    </location>
</feature>
<sequence>MLEQGRGSNRPGPQRIEAWDWQPLEEISSPADTASQQPEPTLEVPQFALEDYWLRGGYRESLSASTDAISDAFLDSLIANELAPLPARTSRGAEIDRSQFLKDLARYNGCPLDSLWRKTGWDKASFDDVIEGLIDRQFIFRIKYLPMDDRSDLYYFCDTGVLHRLFNPKWKLSGQGQGHFANSWEGFVIRTILKRYGRRNGVDAEVFVWRRPTDGNDEIDLVLRWPSTDECWAIEIGVGRDKKPSKGFWVAACELGATDLRIIHRGICEVIGDYERVTLERFLTQY</sequence>
<reference evidence="3 4" key="1">
    <citation type="submission" date="2019-12" db="EMBL/GenBank/DDBJ databases">
        <title>Genomic-based taxomic classification of the family Erythrobacteraceae.</title>
        <authorList>
            <person name="Xu L."/>
        </authorList>
    </citation>
    <scope>NUCLEOTIDE SEQUENCE [LARGE SCALE GENOMIC DNA]</scope>
    <source>
        <strain evidence="3 4">JCM 17802</strain>
    </source>
</reference>
<protein>
    <submittedName>
        <fullName evidence="3">DUF4143 domain-containing protein</fullName>
    </submittedName>
</protein>
<organism evidence="3 4">
    <name type="scientific">Pontixanthobacter gangjinensis</name>
    <dbReference type="NCBI Taxonomy" id="1028742"/>
    <lineage>
        <taxon>Bacteria</taxon>
        <taxon>Pseudomonadati</taxon>
        <taxon>Pseudomonadota</taxon>
        <taxon>Alphaproteobacteria</taxon>
        <taxon>Sphingomonadales</taxon>
        <taxon>Erythrobacteraceae</taxon>
        <taxon>Pontixanthobacter</taxon>
    </lineage>
</organism>
<accession>A0A6I4SKY5</accession>
<dbReference type="OrthoDB" id="9771844at2"/>
<evidence type="ECO:0000259" key="2">
    <source>
        <dbReference type="Pfam" id="PF13635"/>
    </source>
</evidence>
<evidence type="ECO:0000313" key="3">
    <source>
        <dbReference type="EMBL" id="MXO55826.1"/>
    </source>
</evidence>